<dbReference type="PANTHER" id="PTHR43748:SF2">
    <property type="entry name" value="RIBOSE-5-PHOSPHATE ISOMERASE 2-RELATED"/>
    <property type="match status" value="1"/>
</dbReference>
<reference evidence="3 4" key="1">
    <citation type="submission" date="2018-09" db="EMBL/GenBank/DDBJ databases">
        <title>A high-quality reference genome of wild soybean provides a powerful tool to mine soybean genomes.</title>
        <authorList>
            <person name="Xie M."/>
            <person name="Chung C.Y.L."/>
            <person name="Li M.-W."/>
            <person name="Wong F.-L."/>
            <person name="Chan T.-F."/>
            <person name="Lam H.-M."/>
        </authorList>
    </citation>
    <scope>NUCLEOTIDE SEQUENCE [LARGE SCALE GENOMIC DNA]</scope>
    <source>
        <strain evidence="4">cv. W05</strain>
        <tissue evidence="3">Hypocotyl of etiolated seedlings</tissue>
    </source>
</reference>
<dbReference type="GO" id="GO:0004751">
    <property type="term" value="F:ribose-5-phosphate isomerase activity"/>
    <property type="evidence" value="ECO:0007669"/>
    <property type="project" value="UniProtKB-EC"/>
</dbReference>
<sequence>MSMRPTLSLASSRVVVGACCKKKWSWMSHVCKKFIFIVDEFKLVNYLGGSRLAMPVEVIQFCWRFTVVRLHKLFEEAGCVAKLRTFRKKEKPYVTNNGNFIVGLYFKRSIGDLKVASYAIVQLTGVGDLNHLFPNIVLLMLG</sequence>
<proteinExistence type="predicted"/>
<dbReference type="GO" id="GO:0009052">
    <property type="term" value="P:pentose-phosphate shunt, non-oxidative branch"/>
    <property type="evidence" value="ECO:0007669"/>
    <property type="project" value="InterPro"/>
</dbReference>
<dbReference type="AlphaFoldDB" id="A0A445F7J8"/>
<dbReference type="PANTHER" id="PTHR43748">
    <property type="entry name" value="RIBOSE-5-PHOSPHATE ISOMERASE 3, CHLOROPLASTIC-RELATED"/>
    <property type="match status" value="1"/>
</dbReference>
<dbReference type="Proteomes" id="UP000289340">
    <property type="component" value="Chromosome 20"/>
</dbReference>
<dbReference type="InterPro" id="IPR004788">
    <property type="entry name" value="Ribose5P_isomerase_type_A"/>
</dbReference>
<gene>
    <name evidence="3" type="ORF">D0Y65_054632</name>
</gene>
<evidence type="ECO:0000256" key="2">
    <source>
        <dbReference type="ARBA" id="ARBA00004921"/>
    </source>
</evidence>
<comment type="caution">
    <text evidence="3">The sequence shown here is derived from an EMBL/GenBank/DDBJ whole genome shotgun (WGS) entry which is preliminary data.</text>
</comment>
<dbReference type="EMBL" id="QZWG01000020">
    <property type="protein sequence ID" value="RZB44808.1"/>
    <property type="molecule type" value="Genomic_DNA"/>
</dbReference>
<evidence type="ECO:0000313" key="4">
    <source>
        <dbReference type="Proteomes" id="UP000289340"/>
    </source>
</evidence>
<keyword evidence="3" id="KW-0413">Isomerase</keyword>
<dbReference type="SUPFAM" id="SSF75445">
    <property type="entry name" value="D-ribose-5-phosphate isomerase (RpiA), lid domain"/>
    <property type="match status" value="1"/>
</dbReference>
<dbReference type="Pfam" id="PF06026">
    <property type="entry name" value="Rib_5-P_isom_A"/>
    <property type="match status" value="1"/>
</dbReference>
<accession>A0A445F7J8</accession>
<comment type="pathway">
    <text evidence="2">Carbohydrate degradation.</text>
</comment>
<evidence type="ECO:0000256" key="1">
    <source>
        <dbReference type="ARBA" id="ARBA00001713"/>
    </source>
</evidence>
<dbReference type="Gene3D" id="3.30.70.260">
    <property type="match status" value="1"/>
</dbReference>
<comment type="catalytic activity">
    <reaction evidence="1">
        <text>aldehydo-D-ribose 5-phosphate = D-ribulose 5-phosphate</text>
        <dbReference type="Rhea" id="RHEA:14657"/>
        <dbReference type="ChEBI" id="CHEBI:58121"/>
        <dbReference type="ChEBI" id="CHEBI:58273"/>
        <dbReference type="EC" id="5.3.1.6"/>
    </reaction>
</comment>
<evidence type="ECO:0000313" key="3">
    <source>
        <dbReference type="EMBL" id="RZB44808.1"/>
    </source>
</evidence>
<protein>
    <submittedName>
        <fullName evidence="3">Putative ribose-5-phosphate isomerase 1</fullName>
        <ecNumber evidence="3">5.3.1.6</ecNumber>
    </submittedName>
</protein>
<name>A0A445F7J8_GLYSO</name>
<dbReference type="EC" id="5.3.1.6" evidence="3"/>
<keyword evidence="4" id="KW-1185">Reference proteome</keyword>
<dbReference type="InterPro" id="IPR050262">
    <property type="entry name" value="Ribose-5P_isomerase"/>
</dbReference>
<organism evidence="3 4">
    <name type="scientific">Glycine soja</name>
    <name type="common">Wild soybean</name>
    <dbReference type="NCBI Taxonomy" id="3848"/>
    <lineage>
        <taxon>Eukaryota</taxon>
        <taxon>Viridiplantae</taxon>
        <taxon>Streptophyta</taxon>
        <taxon>Embryophyta</taxon>
        <taxon>Tracheophyta</taxon>
        <taxon>Spermatophyta</taxon>
        <taxon>Magnoliopsida</taxon>
        <taxon>eudicotyledons</taxon>
        <taxon>Gunneridae</taxon>
        <taxon>Pentapetalae</taxon>
        <taxon>rosids</taxon>
        <taxon>fabids</taxon>
        <taxon>Fabales</taxon>
        <taxon>Fabaceae</taxon>
        <taxon>Papilionoideae</taxon>
        <taxon>50 kb inversion clade</taxon>
        <taxon>NPAAA clade</taxon>
        <taxon>indigoferoid/millettioid clade</taxon>
        <taxon>Phaseoleae</taxon>
        <taxon>Glycine</taxon>
        <taxon>Glycine subgen. Soja</taxon>
    </lineage>
</organism>